<comment type="subcellular location">
    <subcellularLocation>
        <location evidence="1">Cytoplasm</location>
    </subcellularLocation>
</comment>
<dbReference type="AlphaFoldDB" id="A0A1J1HCD6"/>
<evidence type="ECO:0000256" key="2">
    <source>
        <dbReference type="ARBA" id="ARBA00014223"/>
    </source>
</evidence>
<dbReference type="PROSITE" id="PS51450">
    <property type="entry name" value="LRR"/>
    <property type="match status" value="1"/>
</dbReference>
<keyword evidence="3" id="KW-0963">Cytoplasm</keyword>
<gene>
    <name evidence="7" type="primary">LLR14.1</name>
    <name evidence="7" type="ORF">PRELSG_1212500</name>
</gene>
<dbReference type="GeneID" id="39737369"/>
<dbReference type="OrthoDB" id="676979at2759"/>
<evidence type="ECO:0000256" key="1">
    <source>
        <dbReference type="ARBA" id="ARBA00004496"/>
    </source>
</evidence>
<dbReference type="Proteomes" id="UP000220158">
    <property type="component" value="Chromosome 12"/>
</dbReference>
<proteinExistence type="predicted"/>
<dbReference type="VEuPathDB" id="PlasmoDB:PRELSG_1212500"/>
<dbReference type="GO" id="GO:0005737">
    <property type="term" value="C:cytoplasm"/>
    <property type="evidence" value="ECO:0007669"/>
    <property type="project" value="UniProtKB-SubCell"/>
</dbReference>
<evidence type="ECO:0000313" key="8">
    <source>
        <dbReference type="Proteomes" id="UP000220158"/>
    </source>
</evidence>
<sequence length="249" mass="29557">MENFNSLKLSYNEYETLPRFYETNDTLSEDTNDESDNSNKRKNLNDDLNKDENNKIEKYIKLKNNIKIWAGTNKIINYEKKNVLELNKIIYNYNNKEINVSSNSKVLNINNNNLEDLCFMSDLLRHIYNQKNIESTINYSNIISLDISFNNLVTINDSILELNNLKALYIHSNKIESINEIQKLQSLSKLKKLTLENNPIMELFNKFYRPFVIHYLPHIKSLDFHDITKIEKNKSDITFNTHKYKFNLQ</sequence>
<dbReference type="KEGG" id="prel:PRELSG_1212500"/>
<feature type="compositionally biased region" description="Basic and acidic residues" evidence="6">
    <location>
        <begin position="37"/>
        <end position="48"/>
    </location>
</feature>
<dbReference type="RefSeq" id="XP_028534242.1">
    <property type="nucleotide sequence ID" value="XM_028677899.1"/>
</dbReference>
<accession>A0A1J1HCD6</accession>
<keyword evidence="5" id="KW-0677">Repeat</keyword>
<evidence type="ECO:0000256" key="3">
    <source>
        <dbReference type="ARBA" id="ARBA00022490"/>
    </source>
</evidence>
<keyword evidence="8" id="KW-1185">Reference proteome</keyword>
<evidence type="ECO:0000256" key="5">
    <source>
        <dbReference type="ARBA" id="ARBA00022737"/>
    </source>
</evidence>
<reference evidence="7 8" key="1">
    <citation type="submission" date="2015-04" db="EMBL/GenBank/DDBJ databases">
        <authorList>
            <consortium name="Pathogen Informatics"/>
        </authorList>
    </citation>
    <scope>NUCLEOTIDE SEQUENCE [LARGE SCALE GENOMIC DNA]</scope>
    <source>
        <strain evidence="7 8">SGS1</strain>
    </source>
</reference>
<organism evidence="7 8">
    <name type="scientific">Plasmodium relictum</name>
    <dbReference type="NCBI Taxonomy" id="85471"/>
    <lineage>
        <taxon>Eukaryota</taxon>
        <taxon>Sar</taxon>
        <taxon>Alveolata</taxon>
        <taxon>Apicomplexa</taxon>
        <taxon>Aconoidasida</taxon>
        <taxon>Haemosporida</taxon>
        <taxon>Plasmodiidae</taxon>
        <taxon>Plasmodium</taxon>
        <taxon>Plasmodium (Haemamoeba)</taxon>
    </lineage>
</organism>
<protein>
    <recommendedName>
        <fullName evidence="2">Leucine-rich repeat-containing protein 51</fullName>
    </recommendedName>
</protein>
<dbReference type="InterPro" id="IPR001611">
    <property type="entry name" value="Leu-rich_rpt"/>
</dbReference>
<dbReference type="PANTHER" id="PTHR46545">
    <property type="entry name" value="LEUCINE-RICH REPEAT-CONTAINING PROTEIN 51"/>
    <property type="match status" value="1"/>
</dbReference>
<dbReference type="InterPro" id="IPR032675">
    <property type="entry name" value="LRR_dom_sf"/>
</dbReference>
<dbReference type="Gene3D" id="3.80.10.10">
    <property type="entry name" value="Ribonuclease Inhibitor"/>
    <property type="match status" value="1"/>
</dbReference>
<evidence type="ECO:0000313" key="7">
    <source>
        <dbReference type="EMBL" id="CRH01241.1"/>
    </source>
</evidence>
<name>A0A1J1HCD6_PLARL</name>
<evidence type="ECO:0000256" key="4">
    <source>
        <dbReference type="ARBA" id="ARBA00022614"/>
    </source>
</evidence>
<feature type="compositionally biased region" description="Acidic residues" evidence="6">
    <location>
        <begin position="27"/>
        <end position="36"/>
    </location>
</feature>
<dbReference type="SUPFAM" id="SSF52058">
    <property type="entry name" value="L domain-like"/>
    <property type="match status" value="1"/>
</dbReference>
<dbReference type="EMBL" id="LN835307">
    <property type="protein sequence ID" value="CRH01241.1"/>
    <property type="molecule type" value="Genomic_DNA"/>
</dbReference>
<dbReference type="Pfam" id="PF14580">
    <property type="entry name" value="LRR_9"/>
    <property type="match status" value="1"/>
</dbReference>
<keyword evidence="4" id="KW-0433">Leucine-rich repeat</keyword>
<feature type="region of interest" description="Disordered" evidence="6">
    <location>
        <begin position="25"/>
        <end position="48"/>
    </location>
</feature>
<evidence type="ECO:0000256" key="6">
    <source>
        <dbReference type="SAM" id="MobiDB-lite"/>
    </source>
</evidence>
<dbReference type="PANTHER" id="PTHR46545:SF1">
    <property type="entry name" value="LEUCINE-RICH REPEAT-CONTAINING PROTEIN 51"/>
    <property type="match status" value="1"/>
</dbReference>